<dbReference type="Proteomes" id="UP000298663">
    <property type="component" value="Unassembled WGS sequence"/>
</dbReference>
<dbReference type="EMBL" id="AZBU02000011">
    <property type="protein sequence ID" value="TKR60232.1"/>
    <property type="molecule type" value="Genomic_DNA"/>
</dbReference>
<comment type="caution">
    <text evidence="1">The sequence shown here is derived from an EMBL/GenBank/DDBJ whole genome shotgun (WGS) entry which is preliminary data.</text>
</comment>
<sequence length="72" mass="8403">MKHSKLVILRASWLKEPRTEVPGPRMSLETQDLSYSQNRDFRQPTDHSRITRLELKALGVSETLPEIKTKRT</sequence>
<dbReference type="AlphaFoldDB" id="A0A4U5LVQ6"/>
<organism evidence="1 2">
    <name type="scientific">Steinernema carpocapsae</name>
    <name type="common">Entomopathogenic nematode</name>
    <dbReference type="NCBI Taxonomy" id="34508"/>
    <lineage>
        <taxon>Eukaryota</taxon>
        <taxon>Metazoa</taxon>
        <taxon>Ecdysozoa</taxon>
        <taxon>Nematoda</taxon>
        <taxon>Chromadorea</taxon>
        <taxon>Rhabditida</taxon>
        <taxon>Tylenchina</taxon>
        <taxon>Panagrolaimomorpha</taxon>
        <taxon>Strongyloidoidea</taxon>
        <taxon>Steinernematidae</taxon>
        <taxon>Steinernema</taxon>
    </lineage>
</organism>
<reference evidence="1 2" key="1">
    <citation type="journal article" date="2015" name="Genome Biol.">
        <title>Comparative genomics of Steinernema reveals deeply conserved gene regulatory networks.</title>
        <authorList>
            <person name="Dillman A.R."/>
            <person name="Macchietto M."/>
            <person name="Porter C.F."/>
            <person name="Rogers A."/>
            <person name="Williams B."/>
            <person name="Antoshechkin I."/>
            <person name="Lee M.M."/>
            <person name="Goodwin Z."/>
            <person name="Lu X."/>
            <person name="Lewis E.E."/>
            <person name="Goodrich-Blair H."/>
            <person name="Stock S.P."/>
            <person name="Adams B.J."/>
            <person name="Sternberg P.W."/>
            <person name="Mortazavi A."/>
        </authorList>
    </citation>
    <scope>NUCLEOTIDE SEQUENCE [LARGE SCALE GENOMIC DNA]</scope>
    <source>
        <strain evidence="1 2">ALL</strain>
    </source>
</reference>
<accession>A0A4U5LVQ6</accession>
<evidence type="ECO:0000313" key="1">
    <source>
        <dbReference type="EMBL" id="TKR60232.1"/>
    </source>
</evidence>
<keyword evidence="2" id="KW-1185">Reference proteome</keyword>
<gene>
    <name evidence="1" type="ORF">L596_027510</name>
</gene>
<reference evidence="1 2" key="2">
    <citation type="journal article" date="2019" name="G3 (Bethesda)">
        <title>Hybrid Assembly of the Genome of the Entomopathogenic Nematode Steinernema carpocapsae Identifies the X-Chromosome.</title>
        <authorList>
            <person name="Serra L."/>
            <person name="Macchietto M."/>
            <person name="Macias-Munoz A."/>
            <person name="McGill C.J."/>
            <person name="Rodriguez I.M."/>
            <person name="Rodriguez B."/>
            <person name="Murad R."/>
            <person name="Mortazavi A."/>
        </authorList>
    </citation>
    <scope>NUCLEOTIDE SEQUENCE [LARGE SCALE GENOMIC DNA]</scope>
    <source>
        <strain evidence="1 2">ALL</strain>
    </source>
</reference>
<name>A0A4U5LVQ6_STECR</name>
<protein>
    <submittedName>
        <fullName evidence="1">Uncharacterized protein</fullName>
    </submittedName>
</protein>
<proteinExistence type="predicted"/>
<evidence type="ECO:0000313" key="2">
    <source>
        <dbReference type="Proteomes" id="UP000298663"/>
    </source>
</evidence>